<dbReference type="InterPro" id="IPR027417">
    <property type="entry name" value="P-loop_NTPase"/>
</dbReference>
<dbReference type="PROSITE" id="PS50162">
    <property type="entry name" value="RECA_2"/>
    <property type="match status" value="1"/>
</dbReference>
<comment type="subcellular location">
    <subcellularLocation>
        <location evidence="1">Nucleus</location>
    </subcellularLocation>
</comment>
<dbReference type="GO" id="GO:0033063">
    <property type="term" value="C:Rad51B-Rad51C-Rad51D-XRCC2 complex"/>
    <property type="evidence" value="ECO:0007669"/>
    <property type="project" value="TreeGrafter"/>
</dbReference>
<keyword evidence="5" id="KW-1185">Reference proteome</keyword>
<dbReference type="InterPro" id="IPR013632">
    <property type="entry name" value="Rad51_C"/>
</dbReference>
<dbReference type="GO" id="GO:0000400">
    <property type="term" value="F:four-way junction DNA binding"/>
    <property type="evidence" value="ECO:0007669"/>
    <property type="project" value="TreeGrafter"/>
</dbReference>
<dbReference type="InterPro" id="IPR051988">
    <property type="entry name" value="HRR_RAD51_Paralog"/>
</dbReference>
<evidence type="ECO:0000256" key="2">
    <source>
        <dbReference type="ARBA" id="ARBA00023242"/>
    </source>
</evidence>
<dbReference type="Pfam" id="PF08423">
    <property type="entry name" value="Rad51"/>
    <property type="match status" value="1"/>
</dbReference>
<dbReference type="PANTHER" id="PTHR46457:SF1">
    <property type="entry name" value="DNA REPAIR PROTEIN RAD51 HOMOLOG 4"/>
    <property type="match status" value="1"/>
</dbReference>
<dbReference type="GO" id="GO:0003697">
    <property type="term" value="F:single-stranded DNA binding"/>
    <property type="evidence" value="ECO:0007669"/>
    <property type="project" value="TreeGrafter"/>
</dbReference>
<dbReference type="SUPFAM" id="SSF52540">
    <property type="entry name" value="P-loop containing nucleoside triphosphate hydrolases"/>
    <property type="match status" value="1"/>
</dbReference>
<dbReference type="GO" id="GO:0000724">
    <property type="term" value="P:double-strand break repair via homologous recombination"/>
    <property type="evidence" value="ECO:0007669"/>
    <property type="project" value="TreeGrafter"/>
</dbReference>
<dbReference type="AlphaFoldDB" id="A0A5C3M5K1"/>
<name>A0A5C3M5K1_9AGAR</name>
<evidence type="ECO:0000313" key="4">
    <source>
        <dbReference type="EMBL" id="TFK40177.1"/>
    </source>
</evidence>
<dbReference type="GO" id="GO:0005815">
    <property type="term" value="C:microtubule organizing center"/>
    <property type="evidence" value="ECO:0007669"/>
    <property type="project" value="TreeGrafter"/>
</dbReference>
<proteinExistence type="predicted"/>
<dbReference type="InterPro" id="IPR020588">
    <property type="entry name" value="RecA_ATP-bd"/>
</dbReference>
<evidence type="ECO:0000313" key="5">
    <source>
        <dbReference type="Proteomes" id="UP000308652"/>
    </source>
</evidence>
<keyword evidence="2" id="KW-0539">Nucleus</keyword>
<organism evidence="4 5">
    <name type="scientific">Crucibulum laeve</name>
    <dbReference type="NCBI Taxonomy" id="68775"/>
    <lineage>
        <taxon>Eukaryota</taxon>
        <taxon>Fungi</taxon>
        <taxon>Dikarya</taxon>
        <taxon>Basidiomycota</taxon>
        <taxon>Agaricomycotina</taxon>
        <taxon>Agaricomycetes</taxon>
        <taxon>Agaricomycetidae</taxon>
        <taxon>Agaricales</taxon>
        <taxon>Agaricineae</taxon>
        <taxon>Nidulariaceae</taxon>
        <taxon>Crucibulum</taxon>
    </lineage>
</organism>
<gene>
    <name evidence="4" type="ORF">BDQ12DRAFT_486844</name>
</gene>
<protein>
    <submittedName>
        <fullName evidence="4">P-loop containing nucleoside triphosphate hydrolase protein</fullName>
    </submittedName>
</protein>
<dbReference type="GO" id="GO:0005657">
    <property type="term" value="C:replication fork"/>
    <property type="evidence" value="ECO:0007669"/>
    <property type="project" value="TreeGrafter"/>
</dbReference>
<dbReference type="GO" id="GO:0140664">
    <property type="term" value="F:ATP-dependent DNA damage sensor activity"/>
    <property type="evidence" value="ECO:0007669"/>
    <property type="project" value="InterPro"/>
</dbReference>
<dbReference type="GO" id="GO:0016787">
    <property type="term" value="F:hydrolase activity"/>
    <property type="evidence" value="ECO:0007669"/>
    <property type="project" value="UniProtKB-KW"/>
</dbReference>
<dbReference type="Proteomes" id="UP000308652">
    <property type="component" value="Unassembled WGS sequence"/>
</dbReference>
<evidence type="ECO:0000256" key="1">
    <source>
        <dbReference type="ARBA" id="ARBA00004123"/>
    </source>
</evidence>
<dbReference type="Gene3D" id="3.40.50.300">
    <property type="entry name" value="P-loop containing nucleotide triphosphate hydrolases"/>
    <property type="match status" value="1"/>
</dbReference>
<evidence type="ECO:0000259" key="3">
    <source>
        <dbReference type="PROSITE" id="PS50162"/>
    </source>
</evidence>
<dbReference type="GO" id="GO:0007131">
    <property type="term" value="P:reciprocal meiotic recombination"/>
    <property type="evidence" value="ECO:0007669"/>
    <property type="project" value="TreeGrafter"/>
</dbReference>
<dbReference type="PANTHER" id="PTHR46457">
    <property type="entry name" value="DNA REPAIR PROTEIN RAD51 HOMOLOG 4"/>
    <property type="match status" value="1"/>
</dbReference>
<dbReference type="GO" id="GO:0000723">
    <property type="term" value="P:telomere maintenance"/>
    <property type="evidence" value="ECO:0007669"/>
    <property type="project" value="TreeGrafter"/>
</dbReference>
<dbReference type="OrthoDB" id="336321at2759"/>
<keyword evidence="4" id="KW-0378">Hydrolase</keyword>
<dbReference type="EMBL" id="ML213597">
    <property type="protein sequence ID" value="TFK40177.1"/>
    <property type="molecule type" value="Genomic_DNA"/>
</dbReference>
<dbReference type="GO" id="GO:0005524">
    <property type="term" value="F:ATP binding"/>
    <property type="evidence" value="ECO:0007669"/>
    <property type="project" value="InterPro"/>
</dbReference>
<reference evidence="4 5" key="1">
    <citation type="journal article" date="2019" name="Nat. Ecol. Evol.">
        <title>Megaphylogeny resolves global patterns of mushroom evolution.</title>
        <authorList>
            <person name="Varga T."/>
            <person name="Krizsan K."/>
            <person name="Foldi C."/>
            <person name="Dima B."/>
            <person name="Sanchez-Garcia M."/>
            <person name="Sanchez-Ramirez S."/>
            <person name="Szollosi G.J."/>
            <person name="Szarkandi J.G."/>
            <person name="Papp V."/>
            <person name="Albert L."/>
            <person name="Andreopoulos W."/>
            <person name="Angelini C."/>
            <person name="Antonin V."/>
            <person name="Barry K.W."/>
            <person name="Bougher N.L."/>
            <person name="Buchanan P."/>
            <person name="Buyck B."/>
            <person name="Bense V."/>
            <person name="Catcheside P."/>
            <person name="Chovatia M."/>
            <person name="Cooper J."/>
            <person name="Damon W."/>
            <person name="Desjardin D."/>
            <person name="Finy P."/>
            <person name="Geml J."/>
            <person name="Haridas S."/>
            <person name="Hughes K."/>
            <person name="Justo A."/>
            <person name="Karasinski D."/>
            <person name="Kautmanova I."/>
            <person name="Kiss B."/>
            <person name="Kocsube S."/>
            <person name="Kotiranta H."/>
            <person name="LaButti K.M."/>
            <person name="Lechner B.E."/>
            <person name="Liimatainen K."/>
            <person name="Lipzen A."/>
            <person name="Lukacs Z."/>
            <person name="Mihaltcheva S."/>
            <person name="Morgado L.N."/>
            <person name="Niskanen T."/>
            <person name="Noordeloos M.E."/>
            <person name="Ohm R.A."/>
            <person name="Ortiz-Santana B."/>
            <person name="Ovrebo C."/>
            <person name="Racz N."/>
            <person name="Riley R."/>
            <person name="Savchenko A."/>
            <person name="Shiryaev A."/>
            <person name="Soop K."/>
            <person name="Spirin V."/>
            <person name="Szebenyi C."/>
            <person name="Tomsovsky M."/>
            <person name="Tulloss R.E."/>
            <person name="Uehling J."/>
            <person name="Grigoriev I.V."/>
            <person name="Vagvolgyi C."/>
            <person name="Papp T."/>
            <person name="Martin F.M."/>
            <person name="Miettinen O."/>
            <person name="Hibbett D.S."/>
            <person name="Nagy L.G."/>
        </authorList>
    </citation>
    <scope>NUCLEOTIDE SEQUENCE [LARGE SCALE GENOMIC DNA]</scope>
    <source>
        <strain evidence="4 5">CBS 166.37</strain>
    </source>
</reference>
<feature type="domain" description="RecA family profile 1" evidence="3">
    <location>
        <begin position="82"/>
        <end position="245"/>
    </location>
</feature>
<sequence>MRLAAFAPSIPVNLVSSLESLGIRTDADFLFSFSAYDIFQQLPPGTTSLQDLMQYKDIVAELSAAPGVSGTDLLTQAQSQTQSPKLSTGIMELDSLLGDLRGLIEVSGDRGSGKSTVALNTLLNYLVNDSEGKALWIDTTGGFSVEVASIVLARYTSEPSTALERLEVTLAFDIDALNEILGDVFSTDPLTSQFRFIVIDSITPIISPLLDQTTAHGHAVMIDLMRSLREFCQTQSAVMLVINNTAAISQLNPEHRKPALGPSFAFISDATLWLELREPESAASGATDENGDCTRHSIEVLRSKVSLSGKSRSFQIQCHVIIA</sequence>
<dbReference type="STRING" id="68775.A0A5C3M5K1"/>
<accession>A0A5C3M5K1</accession>
<dbReference type="GO" id="GO:0042148">
    <property type="term" value="P:DNA strand invasion"/>
    <property type="evidence" value="ECO:0007669"/>
    <property type="project" value="TreeGrafter"/>
</dbReference>